<name>A0A8J4UX78_9MYCE</name>
<dbReference type="OrthoDB" id="19582at2759"/>
<dbReference type="Proteomes" id="UP000695562">
    <property type="component" value="Unassembled WGS sequence"/>
</dbReference>
<evidence type="ECO:0000313" key="1">
    <source>
        <dbReference type="EMBL" id="KAF2070138.1"/>
    </source>
</evidence>
<dbReference type="AlphaFoldDB" id="A0A8J4UX78"/>
<organism evidence="1 2">
    <name type="scientific">Polysphondylium violaceum</name>
    <dbReference type="NCBI Taxonomy" id="133409"/>
    <lineage>
        <taxon>Eukaryota</taxon>
        <taxon>Amoebozoa</taxon>
        <taxon>Evosea</taxon>
        <taxon>Eumycetozoa</taxon>
        <taxon>Dictyostelia</taxon>
        <taxon>Dictyosteliales</taxon>
        <taxon>Dictyosteliaceae</taxon>
        <taxon>Polysphondylium</taxon>
    </lineage>
</organism>
<comment type="caution">
    <text evidence="1">The sequence shown here is derived from an EMBL/GenBank/DDBJ whole genome shotgun (WGS) entry which is preliminary data.</text>
</comment>
<protein>
    <submittedName>
        <fullName evidence="1">Uncharacterized protein</fullName>
    </submittedName>
</protein>
<gene>
    <name evidence="1" type="ORF">CYY_008537</name>
</gene>
<accession>A0A8J4UX78</accession>
<sequence length="82" mass="8684">MNTLGKLVKLCNPSTGACITNAGKKSLHTNTSVFTSKGRIEARIAALSLVHKTCFNTSKCEERLSEEVGFGMGDPSLNPSPS</sequence>
<reference evidence="1" key="1">
    <citation type="submission" date="2020-01" db="EMBL/GenBank/DDBJ databases">
        <title>Development of genomics and gene disruption for Polysphondylium violaceum indicates a role for the polyketide synthase stlB in stalk morphogenesis.</title>
        <authorList>
            <person name="Narita B."/>
            <person name="Kawabe Y."/>
            <person name="Kin K."/>
            <person name="Saito T."/>
            <person name="Gibbs R."/>
            <person name="Kuspa A."/>
            <person name="Muzny D."/>
            <person name="Queller D."/>
            <person name="Richards S."/>
            <person name="Strassman J."/>
            <person name="Sucgang R."/>
            <person name="Worley K."/>
            <person name="Schaap P."/>
        </authorList>
    </citation>
    <scope>NUCLEOTIDE SEQUENCE</scope>
    <source>
        <strain evidence="1">QSvi11</strain>
    </source>
</reference>
<proteinExistence type="predicted"/>
<dbReference type="EMBL" id="AJWJ01000535">
    <property type="protein sequence ID" value="KAF2070138.1"/>
    <property type="molecule type" value="Genomic_DNA"/>
</dbReference>
<keyword evidence="2" id="KW-1185">Reference proteome</keyword>
<evidence type="ECO:0000313" key="2">
    <source>
        <dbReference type="Proteomes" id="UP000695562"/>
    </source>
</evidence>